<dbReference type="Proteomes" id="UP001054837">
    <property type="component" value="Unassembled WGS sequence"/>
</dbReference>
<proteinExistence type="predicted"/>
<dbReference type="Pfam" id="PF18199">
    <property type="entry name" value="Dynein_C"/>
    <property type="match status" value="1"/>
</dbReference>
<dbReference type="PANTHER" id="PTHR46961">
    <property type="entry name" value="DYNEIN HEAVY CHAIN 1, AXONEMAL-LIKE PROTEIN"/>
    <property type="match status" value="1"/>
</dbReference>
<feature type="domain" description="Dynein heavy chain C-terminal" evidence="1">
    <location>
        <begin position="71"/>
        <end position="340"/>
    </location>
</feature>
<evidence type="ECO:0000313" key="2">
    <source>
        <dbReference type="EMBL" id="GIY35619.1"/>
    </source>
</evidence>
<dbReference type="EMBL" id="BPLQ01008195">
    <property type="protein sequence ID" value="GIY35619.1"/>
    <property type="molecule type" value="Genomic_DNA"/>
</dbReference>
<sequence>MDKSLCVLLCCPTIRLFGATEIWNKHYQERYPSRCSHPLFNKRSFRPTDILRSSPTFDKGFFSSASLVGLQNIRQISEDVLEKIPEDFPMADFYGKVSEESCVQPFTAVALQECERMNVLLQEVRTSLKDIERGLKGELPWNEEMDELGDALASDAVPQIWASKAYPSLLPLGSWFSDLLQRYRALHHWVSSDFALPPTMWLGGLFSPQSFLTAVIQTSGRKHDLPLDKLSIHCEVTKKMPDEFLLTPREGANICGLYMEGGRWDFAAGCIVDPLLKDLHPPMPVICLKSVLSDKVDVRNSYSCPVYRTRQRGSTFVWEFPLKTNEPPEKWVIAGTALLLQV</sequence>
<name>A0AAV4SRJ6_9ARAC</name>
<dbReference type="AlphaFoldDB" id="A0AAV4SRJ6"/>
<evidence type="ECO:0000259" key="1">
    <source>
        <dbReference type="Pfam" id="PF18199"/>
    </source>
</evidence>
<dbReference type="GO" id="GO:0045505">
    <property type="term" value="F:dynein intermediate chain binding"/>
    <property type="evidence" value="ECO:0007669"/>
    <property type="project" value="InterPro"/>
</dbReference>
<protein>
    <submittedName>
        <fullName evidence="2">Dynein beta chain, ciliary</fullName>
    </submittedName>
</protein>
<dbReference type="FunFam" id="3.10.490.20:FF:000009">
    <property type="entry name" value="Dynein heavy chain 4"/>
    <property type="match status" value="1"/>
</dbReference>
<dbReference type="GO" id="GO:0030286">
    <property type="term" value="C:dynein complex"/>
    <property type="evidence" value="ECO:0007669"/>
    <property type="project" value="InterPro"/>
</dbReference>
<accession>A0AAV4SRJ6</accession>
<dbReference type="GO" id="GO:0051959">
    <property type="term" value="F:dynein light intermediate chain binding"/>
    <property type="evidence" value="ECO:0007669"/>
    <property type="project" value="InterPro"/>
</dbReference>
<dbReference type="InterPro" id="IPR043160">
    <property type="entry name" value="Dynein_C_barrel"/>
</dbReference>
<comment type="caution">
    <text evidence="2">The sequence shown here is derived from an EMBL/GenBank/DDBJ whole genome shotgun (WGS) entry which is preliminary data.</text>
</comment>
<dbReference type="PANTHER" id="PTHR46961:SF20">
    <property type="entry name" value="LOW QUALITY PROTEIN: DYNEIN BETA CHAIN, CILIARY-LIKE"/>
    <property type="match status" value="1"/>
</dbReference>
<reference evidence="2 3" key="1">
    <citation type="submission" date="2021-06" db="EMBL/GenBank/DDBJ databases">
        <title>Caerostris darwini draft genome.</title>
        <authorList>
            <person name="Kono N."/>
            <person name="Arakawa K."/>
        </authorList>
    </citation>
    <scope>NUCLEOTIDE SEQUENCE [LARGE SCALE GENOMIC DNA]</scope>
</reference>
<dbReference type="Gene3D" id="3.10.490.20">
    <property type="match status" value="1"/>
</dbReference>
<evidence type="ECO:0000313" key="3">
    <source>
        <dbReference type="Proteomes" id="UP001054837"/>
    </source>
</evidence>
<keyword evidence="3" id="KW-1185">Reference proteome</keyword>
<dbReference type="Gene3D" id="1.20.1270.280">
    <property type="match status" value="1"/>
</dbReference>
<gene>
    <name evidence="2" type="ORF">CDAR_529591</name>
</gene>
<dbReference type="GO" id="GO:0007018">
    <property type="term" value="P:microtubule-based movement"/>
    <property type="evidence" value="ECO:0007669"/>
    <property type="project" value="InterPro"/>
</dbReference>
<dbReference type="InterPro" id="IPR026983">
    <property type="entry name" value="DHC"/>
</dbReference>
<dbReference type="InterPro" id="IPR041228">
    <property type="entry name" value="Dynein_C"/>
</dbReference>
<organism evidence="2 3">
    <name type="scientific">Caerostris darwini</name>
    <dbReference type="NCBI Taxonomy" id="1538125"/>
    <lineage>
        <taxon>Eukaryota</taxon>
        <taxon>Metazoa</taxon>
        <taxon>Ecdysozoa</taxon>
        <taxon>Arthropoda</taxon>
        <taxon>Chelicerata</taxon>
        <taxon>Arachnida</taxon>
        <taxon>Araneae</taxon>
        <taxon>Araneomorphae</taxon>
        <taxon>Entelegynae</taxon>
        <taxon>Araneoidea</taxon>
        <taxon>Araneidae</taxon>
        <taxon>Caerostris</taxon>
    </lineage>
</organism>